<evidence type="ECO:0000256" key="1">
    <source>
        <dbReference type="ARBA" id="ARBA00005801"/>
    </source>
</evidence>
<keyword evidence="3" id="KW-1133">Transmembrane helix</keyword>
<dbReference type="PRINTS" id="PR00864">
    <property type="entry name" value="PREPILNPTASE"/>
</dbReference>
<reference evidence="5 6" key="1">
    <citation type="journal article" date="2014" name="Int. J. Syst. Evol. Microbiol.">
        <title>Complete genome sequence of Corynebacterium casei LMG S-19264T (=DSM 44701T), isolated from a smear-ripened cheese.</title>
        <authorList>
            <consortium name="US DOE Joint Genome Institute (JGI-PGF)"/>
            <person name="Walter F."/>
            <person name="Albersmeier A."/>
            <person name="Kalinowski J."/>
            <person name="Ruckert C."/>
        </authorList>
    </citation>
    <scope>NUCLEOTIDE SEQUENCE [LARGE SCALE GENOMIC DNA]</scope>
    <source>
        <strain evidence="5 6">KCTC 23968</strain>
    </source>
</reference>
<feature type="transmembrane region" description="Helical" evidence="3">
    <location>
        <begin position="91"/>
        <end position="120"/>
    </location>
</feature>
<evidence type="ECO:0000313" key="5">
    <source>
        <dbReference type="EMBL" id="GGX63770.1"/>
    </source>
</evidence>
<accession>A0A918KHA6</accession>
<dbReference type="Proteomes" id="UP000600865">
    <property type="component" value="Unassembled WGS sequence"/>
</dbReference>
<dbReference type="InterPro" id="IPR050882">
    <property type="entry name" value="Prepilin_peptidase/N-MTase"/>
</dbReference>
<dbReference type="GO" id="GO:0005886">
    <property type="term" value="C:plasma membrane"/>
    <property type="evidence" value="ECO:0007669"/>
    <property type="project" value="TreeGrafter"/>
</dbReference>
<proteinExistence type="inferred from homology"/>
<dbReference type="Pfam" id="PF01478">
    <property type="entry name" value="Peptidase_A24"/>
    <property type="match status" value="1"/>
</dbReference>
<dbReference type="PANTHER" id="PTHR30487">
    <property type="entry name" value="TYPE 4 PREPILIN-LIKE PROTEINS LEADER PEPTIDE-PROCESSING ENZYME"/>
    <property type="match status" value="1"/>
</dbReference>
<dbReference type="InterPro" id="IPR000045">
    <property type="entry name" value="Prepilin_IV_endopep_pep"/>
</dbReference>
<evidence type="ECO:0000256" key="3">
    <source>
        <dbReference type="SAM" id="Phobius"/>
    </source>
</evidence>
<evidence type="ECO:0000259" key="4">
    <source>
        <dbReference type="Pfam" id="PF01478"/>
    </source>
</evidence>
<name>A0A918KHA6_9PROT</name>
<feature type="transmembrane region" description="Helical" evidence="3">
    <location>
        <begin position="54"/>
        <end position="71"/>
    </location>
</feature>
<dbReference type="AlphaFoldDB" id="A0A918KHA6"/>
<dbReference type="GO" id="GO:0004190">
    <property type="term" value="F:aspartic-type endopeptidase activity"/>
    <property type="evidence" value="ECO:0007669"/>
    <property type="project" value="InterPro"/>
</dbReference>
<feature type="transmembrane region" description="Helical" evidence="3">
    <location>
        <begin position="132"/>
        <end position="151"/>
    </location>
</feature>
<gene>
    <name evidence="5" type="ORF">GCM10011309_12240</name>
</gene>
<sequence length="152" mass="16533">MSSGVIEWVGTLVLLGGLLWLSVIDWQTYRLPNPLTKSLIAIGLIYNFNVALDFYPFLLGAVLGYALFWTVETAYRLIRKRDGLGRGDAKLLAVGGAWCGAVALPFIVLIASSTALAFILTQPSENRRELKLPFGPFLAAGIAVTFIGLNFI</sequence>
<organism evidence="5 6">
    <name type="scientific">Litorimonas cladophorae</name>
    <dbReference type="NCBI Taxonomy" id="1220491"/>
    <lineage>
        <taxon>Bacteria</taxon>
        <taxon>Pseudomonadati</taxon>
        <taxon>Pseudomonadota</taxon>
        <taxon>Alphaproteobacteria</taxon>
        <taxon>Maricaulales</taxon>
        <taxon>Robiginitomaculaceae</taxon>
    </lineage>
</organism>
<dbReference type="EMBL" id="BMYV01000001">
    <property type="protein sequence ID" value="GGX63770.1"/>
    <property type="molecule type" value="Genomic_DNA"/>
</dbReference>
<dbReference type="Gene3D" id="1.20.120.1220">
    <property type="match status" value="1"/>
</dbReference>
<keyword evidence="3" id="KW-0472">Membrane</keyword>
<keyword evidence="6" id="KW-1185">Reference proteome</keyword>
<dbReference type="RefSeq" id="WP_189582779.1">
    <property type="nucleotide sequence ID" value="NZ_BMYV01000001.1"/>
</dbReference>
<feature type="transmembrane region" description="Helical" evidence="3">
    <location>
        <begin position="6"/>
        <end position="24"/>
    </location>
</feature>
<keyword evidence="3" id="KW-0812">Transmembrane</keyword>
<comment type="caution">
    <text evidence="5">The sequence shown here is derived from an EMBL/GenBank/DDBJ whole genome shotgun (WGS) entry which is preliminary data.</text>
</comment>
<dbReference type="InterPro" id="IPR014032">
    <property type="entry name" value="Peptidase_A24A_bac"/>
</dbReference>
<evidence type="ECO:0000256" key="2">
    <source>
        <dbReference type="RuleBase" id="RU003793"/>
    </source>
</evidence>
<dbReference type="PANTHER" id="PTHR30487:SF0">
    <property type="entry name" value="PREPILIN LEADER PEPTIDASE_N-METHYLTRANSFERASE-RELATED"/>
    <property type="match status" value="1"/>
</dbReference>
<evidence type="ECO:0000313" key="6">
    <source>
        <dbReference type="Proteomes" id="UP000600865"/>
    </source>
</evidence>
<feature type="domain" description="Prepilin type IV endopeptidase peptidase" evidence="4">
    <location>
        <begin position="12"/>
        <end position="119"/>
    </location>
</feature>
<protein>
    <recommendedName>
        <fullName evidence="4">Prepilin type IV endopeptidase peptidase domain-containing protein</fullName>
    </recommendedName>
</protein>
<comment type="similarity">
    <text evidence="1 2">Belongs to the peptidase A24 family.</text>
</comment>
<dbReference type="GO" id="GO:0006465">
    <property type="term" value="P:signal peptide processing"/>
    <property type="evidence" value="ECO:0007669"/>
    <property type="project" value="TreeGrafter"/>
</dbReference>